<reference evidence="1 2" key="1">
    <citation type="submission" date="2017-12" db="EMBL/GenBank/DDBJ databases">
        <title>Hemimetabolous genomes reveal molecular basis of termite eusociality.</title>
        <authorList>
            <person name="Harrison M.C."/>
            <person name="Jongepier E."/>
            <person name="Robertson H.M."/>
            <person name="Arning N."/>
            <person name="Bitard-Feildel T."/>
            <person name="Chao H."/>
            <person name="Childers C.P."/>
            <person name="Dinh H."/>
            <person name="Doddapaneni H."/>
            <person name="Dugan S."/>
            <person name="Gowin J."/>
            <person name="Greiner C."/>
            <person name="Han Y."/>
            <person name="Hu H."/>
            <person name="Hughes D.S.T."/>
            <person name="Huylmans A.-K."/>
            <person name="Kemena C."/>
            <person name="Kremer L.P.M."/>
            <person name="Lee S.L."/>
            <person name="Lopez-Ezquerra A."/>
            <person name="Mallet L."/>
            <person name="Monroy-Kuhn J.M."/>
            <person name="Moser A."/>
            <person name="Murali S.C."/>
            <person name="Muzny D.M."/>
            <person name="Otani S."/>
            <person name="Piulachs M.-D."/>
            <person name="Poelchau M."/>
            <person name="Qu J."/>
            <person name="Schaub F."/>
            <person name="Wada-Katsumata A."/>
            <person name="Worley K.C."/>
            <person name="Xie Q."/>
            <person name="Ylla G."/>
            <person name="Poulsen M."/>
            <person name="Gibbs R.A."/>
            <person name="Schal C."/>
            <person name="Richards S."/>
            <person name="Belles X."/>
            <person name="Korb J."/>
            <person name="Bornberg-Bauer E."/>
        </authorList>
    </citation>
    <scope>NUCLEOTIDE SEQUENCE [LARGE SCALE GENOMIC DNA]</scope>
    <source>
        <tissue evidence="1">Whole body</tissue>
    </source>
</reference>
<evidence type="ECO:0000313" key="1">
    <source>
        <dbReference type="EMBL" id="PNF20876.1"/>
    </source>
</evidence>
<dbReference type="Proteomes" id="UP000235965">
    <property type="component" value="Unassembled WGS sequence"/>
</dbReference>
<dbReference type="InParanoid" id="A0A2J7PX14"/>
<comment type="caution">
    <text evidence="1">The sequence shown here is derived from an EMBL/GenBank/DDBJ whole genome shotgun (WGS) entry which is preliminary data.</text>
</comment>
<sequence>MDDYQKISSQPSAYQLSDNDKFQEYQNMASNLALNIISDQSSLLNDVPSEKKIMFPVINKFNNILGNQTTYRENSKFTNNNKYLFPNITENKTINNEPSENKDEINVMKTSTKFNMTKILVRNTAPVYIHKPFIF</sequence>
<gene>
    <name evidence="1" type="ORF">B7P43_G11173</name>
</gene>
<organism evidence="1 2">
    <name type="scientific">Cryptotermes secundus</name>
    <dbReference type="NCBI Taxonomy" id="105785"/>
    <lineage>
        <taxon>Eukaryota</taxon>
        <taxon>Metazoa</taxon>
        <taxon>Ecdysozoa</taxon>
        <taxon>Arthropoda</taxon>
        <taxon>Hexapoda</taxon>
        <taxon>Insecta</taxon>
        <taxon>Pterygota</taxon>
        <taxon>Neoptera</taxon>
        <taxon>Polyneoptera</taxon>
        <taxon>Dictyoptera</taxon>
        <taxon>Blattodea</taxon>
        <taxon>Blattoidea</taxon>
        <taxon>Termitoidae</taxon>
        <taxon>Kalotermitidae</taxon>
        <taxon>Cryptotermitinae</taxon>
        <taxon>Cryptotermes</taxon>
    </lineage>
</organism>
<name>A0A2J7PX14_9NEOP</name>
<dbReference type="AlphaFoldDB" id="A0A2J7PX14"/>
<evidence type="ECO:0000313" key="2">
    <source>
        <dbReference type="Proteomes" id="UP000235965"/>
    </source>
</evidence>
<proteinExistence type="predicted"/>
<dbReference type="OrthoDB" id="8194966at2759"/>
<dbReference type="EMBL" id="NEVH01020862">
    <property type="protein sequence ID" value="PNF20876.1"/>
    <property type="molecule type" value="Genomic_DNA"/>
</dbReference>
<accession>A0A2J7PX14</accession>
<protein>
    <submittedName>
        <fullName evidence="1">Uncharacterized protein</fullName>
    </submittedName>
</protein>
<keyword evidence="2" id="KW-1185">Reference proteome</keyword>